<keyword evidence="2" id="KW-1185">Reference proteome</keyword>
<accession>A0A2J6QW92</accession>
<proteinExistence type="predicted"/>
<evidence type="ECO:0008006" key="3">
    <source>
        <dbReference type="Google" id="ProtNLM"/>
    </source>
</evidence>
<evidence type="ECO:0000313" key="2">
    <source>
        <dbReference type="Proteomes" id="UP000235786"/>
    </source>
</evidence>
<dbReference type="EMBL" id="KZ613966">
    <property type="protein sequence ID" value="PMD30509.1"/>
    <property type="molecule type" value="Genomic_DNA"/>
</dbReference>
<reference evidence="1 2" key="1">
    <citation type="submission" date="2016-04" db="EMBL/GenBank/DDBJ databases">
        <title>A degradative enzymes factory behind the ericoid mycorrhizal symbiosis.</title>
        <authorList>
            <consortium name="DOE Joint Genome Institute"/>
            <person name="Martino E."/>
            <person name="Morin E."/>
            <person name="Grelet G."/>
            <person name="Kuo A."/>
            <person name="Kohler A."/>
            <person name="Daghino S."/>
            <person name="Barry K."/>
            <person name="Choi C."/>
            <person name="Cichocki N."/>
            <person name="Clum A."/>
            <person name="Copeland A."/>
            <person name="Hainaut M."/>
            <person name="Haridas S."/>
            <person name="Labutti K."/>
            <person name="Lindquist E."/>
            <person name="Lipzen A."/>
            <person name="Khouja H.-R."/>
            <person name="Murat C."/>
            <person name="Ohm R."/>
            <person name="Olson A."/>
            <person name="Spatafora J."/>
            <person name="Veneault-Fourrey C."/>
            <person name="Henrissat B."/>
            <person name="Grigoriev I."/>
            <person name="Martin F."/>
            <person name="Perotto S."/>
        </authorList>
    </citation>
    <scope>NUCLEOTIDE SEQUENCE [LARGE SCALE GENOMIC DNA]</scope>
    <source>
        <strain evidence="1 2">F</strain>
    </source>
</reference>
<sequence length="311" mass="34676">MSSLSTPASNPWLNFPSHSGLVPLGPHSLFLRTSGPPRLPSQPAVIIEAGLGGTSSEWVAVIRLLSKSVRVYSYDRAGYGKSKPLRSSSRPPTTKKRCEELTNLLEKTGGGVLVREFLLMHGRGKVVGMCIVDSAVTRTKLPDSWPTLLGDKSYEEVVGLEENRVLSDREWDEVKRDGEGSAETVDEEEKVMFECTREVNRRVKEGGRVLGDGRLSVLFCDESVDFGKILSRAEEQGIGSEEAREELRVRLRDMSQVDERGQREHLGMSSRSRFVRADGTARTHNAQFVRPEVVVEEVRWVLEPDGIEIKE</sequence>
<dbReference type="OrthoDB" id="294702at2759"/>
<dbReference type="AlphaFoldDB" id="A0A2J6QW92"/>
<dbReference type="STRING" id="1149755.A0A2J6QW92"/>
<dbReference type="Gene3D" id="3.40.50.1820">
    <property type="entry name" value="alpha/beta hydrolase"/>
    <property type="match status" value="1"/>
</dbReference>
<gene>
    <name evidence="1" type="ORF">L207DRAFT_549277</name>
</gene>
<organism evidence="1 2">
    <name type="scientific">Hyaloscypha variabilis (strain UAMH 11265 / GT02V1 / F)</name>
    <name type="common">Meliniomyces variabilis</name>
    <dbReference type="NCBI Taxonomy" id="1149755"/>
    <lineage>
        <taxon>Eukaryota</taxon>
        <taxon>Fungi</taxon>
        <taxon>Dikarya</taxon>
        <taxon>Ascomycota</taxon>
        <taxon>Pezizomycotina</taxon>
        <taxon>Leotiomycetes</taxon>
        <taxon>Helotiales</taxon>
        <taxon>Hyaloscyphaceae</taxon>
        <taxon>Hyaloscypha</taxon>
        <taxon>Hyaloscypha variabilis</taxon>
    </lineage>
</organism>
<name>A0A2J6QW92_HYAVF</name>
<dbReference type="InterPro" id="IPR029058">
    <property type="entry name" value="AB_hydrolase_fold"/>
</dbReference>
<dbReference type="SUPFAM" id="SSF53474">
    <property type="entry name" value="alpha/beta-Hydrolases"/>
    <property type="match status" value="1"/>
</dbReference>
<protein>
    <recommendedName>
        <fullName evidence="3">AB hydrolase-1 domain-containing protein</fullName>
    </recommendedName>
</protein>
<evidence type="ECO:0000313" key="1">
    <source>
        <dbReference type="EMBL" id="PMD30509.1"/>
    </source>
</evidence>
<dbReference type="Proteomes" id="UP000235786">
    <property type="component" value="Unassembled WGS sequence"/>
</dbReference>